<evidence type="ECO:0000313" key="3">
    <source>
        <dbReference type="WBParaSite" id="HPBE_0000564401-mRNA-1"/>
    </source>
</evidence>
<keyword evidence="2" id="KW-1185">Reference proteome</keyword>
<dbReference type="AlphaFoldDB" id="A0A183FG89"/>
<sequence length="74" mass="8458">MFSDDELLLLAEVTFSLKKDFISQLDDSSQLYRDPILLITTLRDDVLDFIINPDSLSHRSAFLPSVFQRSSAVH</sequence>
<dbReference type="WBParaSite" id="HPBE_0000564401-mRNA-1">
    <property type="protein sequence ID" value="HPBE_0000564401-mRNA-1"/>
    <property type="gene ID" value="HPBE_0000564401"/>
</dbReference>
<evidence type="ECO:0000313" key="2">
    <source>
        <dbReference type="Proteomes" id="UP000050761"/>
    </source>
</evidence>
<proteinExistence type="predicted"/>
<accession>A0A183FG89</accession>
<dbReference type="EMBL" id="UZAH01025513">
    <property type="protein sequence ID" value="VDO65341.1"/>
    <property type="molecule type" value="Genomic_DNA"/>
</dbReference>
<protein>
    <submittedName>
        <fullName evidence="1 3">Uncharacterized protein</fullName>
    </submittedName>
</protein>
<gene>
    <name evidence="1" type="ORF">HPBE_LOCUS5645</name>
</gene>
<reference evidence="3" key="2">
    <citation type="submission" date="2019-09" db="UniProtKB">
        <authorList>
            <consortium name="WormBaseParasite"/>
        </authorList>
    </citation>
    <scope>IDENTIFICATION</scope>
</reference>
<evidence type="ECO:0000313" key="1">
    <source>
        <dbReference type="EMBL" id="VDO65341.1"/>
    </source>
</evidence>
<accession>A0A3P7WVJ2</accession>
<name>A0A183FG89_HELPZ</name>
<dbReference type="Proteomes" id="UP000050761">
    <property type="component" value="Unassembled WGS sequence"/>
</dbReference>
<reference evidence="1 2" key="1">
    <citation type="submission" date="2018-11" db="EMBL/GenBank/DDBJ databases">
        <authorList>
            <consortium name="Pathogen Informatics"/>
        </authorList>
    </citation>
    <scope>NUCLEOTIDE SEQUENCE [LARGE SCALE GENOMIC DNA]</scope>
</reference>
<organism evidence="2 3">
    <name type="scientific">Heligmosomoides polygyrus</name>
    <name type="common">Parasitic roundworm</name>
    <dbReference type="NCBI Taxonomy" id="6339"/>
    <lineage>
        <taxon>Eukaryota</taxon>
        <taxon>Metazoa</taxon>
        <taxon>Ecdysozoa</taxon>
        <taxon>Nematoda</taxon>
        <taxon>Chromadorea</taxon>
        <taxon>Rhabditida</taxon>
        <taxon>Rhabditina</taxon>
        <taxon>Rhabditomorpha</taxon>
        <taxon>Strongyloidea</taxon>
        <taxon>Heligmosomidae</taxon>
        <taxon>Heligmosomoides</taxon>
    </lineage>
</organism>